<accession>A0A485KIY6</accession>
<name>A0A485KIY6_9STRA</name>
<dbReference type="InterPro" id="IPR027806">
    <property type="entry name" value="HARBI1_dom"/>
</dbReference>
<evidence type="ECO:0000256" key="1">
    <source>
        <dbReference type="ARBA" id="ARBA00001968"/>
    </source>
</evidence>
<dbReference type="Pfam" id="PF13359">
    <property type="entry name" value="DDE_Tnp_4"/>
    <property type="match status" value="1"/>
</dbReference>
<evidence type="ECO:0000256" key="2">
    <source>
        <dbReference type="ARBA" id="ARBA00022723"/>
    </source>
</evidence>
<evidence type="ECO:0000313" key="5">
    <source>
        <dbReference type="EMBL" id="VFT84797.1"/>
    </source>
</evidence>
<dbReference type="PANTHER" id="PTHR48471">
    <property type="entry name" value="DDE TNP4 DOMAIN-CONTAINING PROTEIN"/>
    <property type="match status" value="1"/>
</dbReference>
<organism evidence="5 6">
    <name type="scientific">Aphanomyces stellatus</name>
    <dbReference type="NCBI Taxonomy" id="120398"/>
    <lineage>
        <taxon>Eukaryota</taxon>
        <taxon>Sar</taxon>
        <taxon>Stramenopiles</taxon>
        <taxon>Oomycota</taxon>
        <taxon>Saprolegniomycetes</taxon>
        <taxon>Saprolegniales</taxon>
        <taxon>Verrucalvaceae</taxon>
        <taxon>Aphanomyces</taxon>
    </lineage>
</organism>
<evidence type="ECO:0000313" key="4">
    <source>
        <dbReference type="EMBL" id="KAF0701683.1"/>
    </source>
</evidence>
<comment type="cofactor">
    <cofactor evidence="1">
        <name>a divalent metal cation</name>
        <dbReference type="ChEBI" id="CHEBI:60240"/>
    </cofactor>
</comment>
<dbReference type="GO" id="GO:0046872">
    <property type="term" value="F:metal ion binding"/>
    <property type="evidence" value="ECO:0007669"/>
    <property type="project" value="UniProtKB-KW"/>
</dbReference>
<dbReference type="EMBL" id="VJMH01004994">
    <property type="protein sequence ID" value="KAF0701683.1"/>
    <property type="molecule type" value="Genomic_DNA"/>
</dbReference>
<dbReference type="OrthoDB" id="77977at2759"/>
<dbReference type="AlphaFoldDB" id="A0A485KIY6"/>
<keyword evidence="6" id="KW-1185">Reference proteome</keyword>
<dbReference type="EMBL" id="CAADRA010005015">
    <property type="protein sequence ID" value="VFT84797.1"/>
    <property type="molecule type" value="Genomic_DNA"/>
</dbReference>
<gene>
    <name evidence="5" type="primary">Aste57867_7904</name>
    <name evidence="4" type="ORF">As57867_007874</name>
    <name evidence="5" type="ORF">ASTE57867_7904</name>
</gene>
<proteinExistence type="predicted"/>
<feature type="domain" description="DDE Tnp4" evidence="3">
    <location>
        <begin position="47"/>
        <end position="195"/>
    </location>
</feature>
<dbReference type="Proteomes" id="UP000332933">
    <property type="component" value="Unassembled WGS sequence"/>
</dbReference>
<sequence>MAEDALDRAFRRLPDAAVKWPSKTTQEDWAKLTNAKEPLVHGVFGFVDGKNYRVQSLSNVDLQNAQYDCWLHCVFVTVCLCFGVDGTIIWARHNCPGSWNDGAMSRSLQARMADDRRVAPGIKVASDSAFPVAGRCAGRIITPLKECDLERHPHSQRAALHTMSDCITSLRQAVEWEMGDAGNVYRQLMHPLTYNPVVRG</sequence>
<evidence type="ECO:0000313" key="6">
    <source>
        <dbReference type="Proteomes" id="UP000332933"/>
    </source>
</evidence>
<dbReference type="PANTHER" id="PTHR48471:SF1">
    <property type="entry name" value="DDE TNP4 DOMAIN-CONTAINING PROTEIN"/>
    <property type="match status" value="1"/>
</dbReference>
<reference evidence="5 6" key="1">
    <citation type="submission" date="2019-03" db="EMBL/GenBank/DDBJ databases">
        <authorList>
            <person name="Gaulin E."/>
            <person name="Dumas B."/>
        </authorList>
    </citation>
    <scope>NUCLEOTIDE SEQUENCE [LARGE SCALE GENOMIC DNA]</scope>
    <source>
        <strain evidence="5">CBS 568.67</strain>
    </source>
</reference>
<keyword evidence="2" id="KW-0479">Metal-binding</keyword>
<reference evidence="4" key="2">
    <citation type="submission" date="2019-06" db="EMBL/GenBank/DDBJ databases">
        <title>Genomics analysis of Aphanomyces spp. identifies a new class of oomycete effector associated with host adaptation.</title>
        <authorList>
            <person name="Gaulin E."/>
        </authorList>
    </citation>
    <scope>NUCLEOTIDE SEQUENCE</scope>
    <source>
        <strain evidence="4">CBS 578.67</strain>
    </source>
</reference>
<protein>
    <submittedName>
        <fullName evidence="5">Aste57867_7904 protein</fullName>
    </submittedName>
</protein>
<evidence type="ECO:0000259" key="3">
    <source>
        <dbReference type="Pfam" id="PF13359"/>
    </source>
</evidence>